<gene>
    <name evidence="4" type="ORF">COB20_15780</name>
</gene>
<dbReference type="InterPro" id="IPR000834">
    <property type="entry name" value="Peptidase_M14"/>
</dbReference>
<comment type="similarity">
    <text evidence="2">Belongs to the peptidase M14 family.</text>
</comment>
<dbReference type="SUPFAM" id="SSF53187">
    <property type="entry name" value="Zn-dependent exopeptidases"/>
    <property type="match status" value="1"/>
</dbReference>
<accession>A0A2A4WU35</accession>
<dbReference type="Pfam" id="PF00246">
    <property type="entry name" value="Peptidase_M14"/>
    <property type="match status" value="1"/>
</dbReference>
<sequence>MKQFIFPFLIGLTCQTAVNAQDGGFSEAMITAAELSNYERTSTFAEVLSVVDALQASSALVHREILVTSLEGKNVPLLVLADPMVRTPEDARGSGKLVVYIQGNIHGGEVEGKEAILIAMREILHGDKQHLLENQIVLFLPVYNSDGNDQMSDDSRPSQEMSPLLAGQRTAHGYDLNRDGMIIDTIETAALYENVIQRWDPDLFVDLHTTNGTWHGYSLTYAPSYHTAGDAAPSDYTSDVMLPAIRQSVKEKFNLDFNWYGGFDFRDWPPTELRTYHHAPRYLTNNMGLRNRMAILSETFAHDRFYKRVHAANAFVNEILEYSNTHASEIREINRQADARVVEKIEQNAGSYQNGVQFEMVALEEPLDLLSYKYIPYTADDGSKKFVRTSEIVEIKGVQNFNAFEAIKSATVPVAYVFPAELEALAAKLDQHGIEVSRLDQDQQFSGESFKVTEIEKQNFVQNNHRNSRLLGAFEPESKDFSAGDYYVAMNNRLANLIFYLLEPEADDGLAYWNMFDDYLQRELENASAVDYPVFKVLVR</sequence>
<dbReference type="SMART" id="SM00631">
    <property type="entry name" value="Zn_pept"/>
    <property type="match status" value="1"/>
</dbReference>
<dbReference type="CDD" id="cd06241">
    <property type="entry name" value="M14-like"/>
    <property type="match status" value="1"/>
</dbReference>
<dbReference type="PANTHER" id="PTHR11705">
    <property type="entry name" value="PROTEASE FAMILY M14 CARBOXYPEPTIDASE A,B"/>
    <property type="match status" value="1"/>
</dbReference>
<evidence type="ECO:0000259" key="3">
    <source>
        <dbReference type="SMART" id="SM00631"/>
    </source>
</evidence>
<name>A0A2A4WU35_9GAMM</name>
<dbReference type="PANTHER" id="PTHR11705:SF145">
    <property type="entry name" value="PEPTIDASE M14 CARBOXYPEPTIDASE A DOMAIN-CONTAINING PROTEIN"/>
    <property type="match status" value="1"/>
</dbReference>
<evidence type="ECO:0000256" key="2">
    <source>
        <dbReference type="ARBA" id="ARBA00005988"/>
    </source>
</evidence>
<comment type="caution">
    <text evidence="4">The sequence shown here is derived from an EMBL/GenBank/DDBJ whole genome shotgun (WGS) entry which is preliminary data.</text>
</comment>
<organism evidence="4 5">
    <name type="scientific">SAR86 cluster bacterium</name>
    <dbReference type="NCBI Taxonomy" id="2030880"/>
    <lineage>
        <taxon>Bacteria</taxon>
        <taxon>Pseudomonadati</taxon>
        <taxon>Pseudomonadota</taxon>
        <taxon>Gammaproteobacteria</taxon>
        <taxon>SAR86 cluster</taxon>
    </lineage>
</organism>
<feature type="domain" description="Peptidase M14" evidence="3">
    <location>
        <begin position="42"/>
        <end position="308"/>
    </location>
</feature>
<dbReference type="GO" id="GO:0008270">
    <property type="term" value="F:zinc ion binding"/>
    <property type="evidence" value="ECO:0007669"/>
    <property type="project" value="InterPro"/>
</dbReference>
<dbReference type="Gene3D" id="3.40.630.10">
    <property type="entry name" value="Zn peptidases"/>
    <property type="match status" value="1"/>
</dbReference>
<proteinExistence type="inferred from homology"/>
<dbReference type="GO" id="GO:0005615">
    <property type="term" value="C:extracellular space"/>
    <property type="evidence" value="ECO:0007669"/>
    <property type="project" value="TreeGrafter"/>
</dbReference>
<dbReference type="Proteomes" id="UP000218767">
    <property type="component" value="Unassembled WGS sequence"/>
</dbReference>
<dbReference type="GO" id="GO:0004181">
    <property type="term" value="F:metallocarboxypeptidase activity"/>
    <property type="evidence" value="ECO:0007669"/>
    <property type="project" value="InterPro"/>
</dbReference>
<evidence type="ECO:0000256" key="1">
    <source>
        <dbReference type="ARBA" id="ARBA00001947"/>
    </source>
</evidence>
<protein>
    <recommendedName>
        <fullName evidence="3">Peptidase M14 domain-containing protein</fullName>
    </recommendedName>
</protein>
<evidence type="ECO:0000313" key="4">
    <source>
        <dbReference type="EMBL" id="PCI73833.1"/>
    </source>
</evidence>
<comment type="cofactor">
    <cofactor evidence="1">
        <name>Zn(2+)</name>
        <dbReference type="ChEBI" id="CHEBI:29105"/>
    </cofactor>
</comment>
<evidence type="ECO:0000313" key="5">
    <source>
        <dbReference type="Proteomes" id="UP000218767"/>
    </source>
</evidence>
<reference evidence="5" key="1">
    <citation type="submission" date="2017-08" db="EMBL/GenBank/DDBJ databases">
        <title>A dynamic microbial community with high functional redundancy inhabits the cold, oxic subseafloor aquifer.</title>
        <authorList>
            <person name="Tully B.J."/>
            <person name="Wheat C.G."/>
            <person name="Glazer B.T."/>
            <person name="Huber J.A."/>
        </authorList>
    </citation>
    <scope>NUCLEOTIDE SEQUENCE [LARGE SCALE GENOMIC DNA]</scope>
</reference>
<dbReference type="EMBL" id="NVUL01000113">
    <property type="protein sequence ID" value="PCI73833.1"/>
    <property type="molecule type" value="Genomic_DNA"/>
</dbReference>
<dbReference type="AlphaFoldDB" id="A0A2A4WU35"/>
<dbReference type="GO" id="GO:0006508">
    <property type="term" value="P:proteolysis"/>
    <property type="evidence" value="ECO:0007669"/>
    <property type="project" value="InterPro"/>
</dbReference>